<dbReference type="Proteomes" id="UP000521676">
    <property type="component" value="Unassembled WGS sequence"/>
</dbReference>
<evidence type="ECO:0000313" key="5">
    <source>
        <dbReference type="Proteomes" id="UP000521676"/>
    </source>
</evidence>
<dbReference type="EMBL" id="JACATZ010000001">
    <property type="protein sequence ID" value="NWJ44656.1"/>
    <property type="molecule type" value="Genomic_DNA"/>
</dbReference>
<dbReference type="InterPro" id="IPR029045">
    <property type="entry name" value="ClpP/crotonase-like_dom_sf"/>
</dbReference>
<proteinExistence type="inferred from homology"/>
<dbReference type="InterPro" id="IPR014748">
    <property type="entry name" value="Enoyl-CoA_hydra_C"/>
</dbReference>
<protein>
    <submittedName>
        <fullName evidence="4">Enoyl-CoA hydratase-related protein</fullName>
    </submittedName>
    <submittedName>
        <fullName evidence="3">Enoyl-CoA hydratase/isomerase family protein</fullName>
    </submittedName>
</protein>
<evidence type="ECO:0000313" key="3">
    <source>
        <dbReference type="EMBL" id="NWJ44656.1"/>
    </source>
</evidence>
<dbReference type="AlphaFoldDB" id="A0A8T7M1L8"/>
<gene>
    <name evidence="3" type="ORF">HXX08_02140</name>
    <name evidence="4" type="ORF">OZ401_002348</name>
</gene>
<evidence type="ECO:0000256" key="2">
    <source>
        <dbReference type="RuleBase" id="RU003707"/>
    </source>
</evidence>
<dbReference type="GO" id="GO:0003824">
    <property type="term" value="F:catalytic activity"/>
    <property type="evidence" value="ECO:0007669"/>
    <property type="project" value="InterPro"/>
</dbReference>
<organism evidence="3 5">
    <name type="scientific">Candidatus Chlorohelix allophototropha</name>
    <dbReference type="NCBI Taxonomy" id="3003348"/>
    <lineage>
        <taxon>Bacteria</taxon>
        <taxon>Bacillati</taxon>
        <taxon>Chloroflexota</taxon>
        <taxon>Chloroflexia</taxon>
        <taxon>Candidatus Chloroheliales</taxon>
        <taxon>Candidatus Chloroheliaceae</taxon>
        <taxon>Candidatus Chlorohelix</taxon>
    </lineage>
</organism>
<dbReference type="PANTHER" id="PTHR43459:SF1">
    <property type="entry name" value="EG:BACN32G11.4 PROTEIN"/>
    <property type="match status" value="1"/>
</dbReference>
<sequence length="258" mass="27465">MGFENIIYAKVGVGIAKVTLNRPEAINAYTLLMLGEMAEAFAQAKADSEVRTVILTGAGRGFCAGADLRTTSTMDFENALRTYYRPMIEGITGMGKPVIAMVNGVAAGAGMSTTLACDFRVAATNTRFVTAFSKIGLVPDAGMSYHLPRLIGIARAQEMISLNRDVSGEEAVSIGLATKVVAPEELEKATLEMAHSLANTTTLAFGITRQMLHSALQMTLDEALAQEEKNQAIAGASEDFKEGVAAFMEKRAPNFKGK</sequence>
<accession>A0A8T7M1L8</accession>
<dbReference type="RefSeq" id="WP_341468434.1">
    <property type="nucleotide sequence ID" value="NZ_CP128399.1"/>
</dbReference>
<evidence type="ECO:0000256" key="1">
    <source>
        <dbReference type="ARBA" id="ARBA00005254"/>
    </source>
</evidence>
<evidence type="ECO:0000313" key="6">
    <source>
        <dbReference type="Proteomes" id="UP001431572"/>
    </source>
</evidence>
<dbReference type="InterPro" id="IPR018376">
    <property type="entry name" value="Enoyl-CoA_hyd/isom_CS"/>
</dbReference>
<dbReference type="PROSITE" id="PS00166">
    <property type="entry name" value="ENOYL_COA_HYDRATASE"/>
    <property type="match status" value="1"/>
</dbReference>
<keyword evidence="6" id="KW-1185">Reference proteome</keyword>
<dbReference type="InterPro" id="IPR001753">
    <property type="entry name" value="Enoyl-CoA_hydra/iso"/>
</dbReference>
<dbReference type="PANTHER" id="PTHR43459">
    <property type="entry name" value="ENOYL-COA HYDRATASE"/>
    <property type="match status" value="1"/>
</dbReference>
<dbReference type="Pfam" id="PF00378">
    <property type="entry name" value="ECH_1"/>
    <property type="match status" value="1"/>
</dbReference>
<dbReference type="CDD" id="cd06558">
    <property type="entry name" value="crotonase-like"/>
    <property type="match status" value="1"/>
</dbReference>
<dbReference type="Gene3D" id="1.10.12.10">
    <property type="entry name" value="Lyase 2-enoyl-coa Hydratase, Chain A, domain 2"/>
    <property type="match status" value="1"/>
</dbReference>
<dbReference type="SUPFAM" id="SSF52096">
    <property type="entry name" value="ClpP/crotonase"/>
    <property type="match status" value="1"/>
</dbReference>
<reference evidence="4" key="2">
    <citation type="journal article" date="2024" name="Nature">
        <title>Anoxygenic phototroph of the Chloroflexota uses a type I reaction centre.</title>
        <authorList>
            <person name="Tsuji J.M."/>
            <person name="Shaw N.A."/>
            <person name="Nagashima S."/>
            <person name="Venkiteswaran J.J."/>
            <person name="Schiff S.L."/>
            <person name="Watanabe T."/>
            <person name="Fukui M."/>
            <person name="Hanada S."/>
            <person name="Tank M."/>
            <person name="Neufeld J.D."/>
        </authorList>
    </citation>
    <scope>NUCLEOTIDE SEQUENCE</scope>
    <source>
        <strain evidence="4">L227-S17</strain>
    </source>
</reference>
<comment type="similarity">
    <text evidence="1 2">Belongs to the enoyl-CoA hydratase/isomerase family.</text>
</comment>
<dbReference type="EMBL" id="CP128399">
    <property type="protein sequence ID" value="WJW66545.1"/>
    <property type="molecule type" value="Genomic_DNA"/>
</dbReference>
<dbReference type="Gene3D" id="3.90.226.10">
    <property type="entry name" value="2-enoyl-CoA Hydratase, Chain A, domain 1"/>
    <property type="match status" value="1"/>
</dbReference>
<evidence type="ECO:0000313" key="4">
    <source>
        <dbReference type="EMBL" id="WJW66545.1"/>
    </source>
</evidence>
<dbReference type="Proteomes" id="UP001431572">
    <property type="component" value="Chromosome 1"/>
</dbReference>
<name>A0A8T7M1L8_9CHLR</name>
<reference evidence="3 5" key="1">
    <citation type="submission" date="2020-06" db="EMBL/GenBank/DDBJ databases">
        <title>Anoxygenic phototrophic Chloroflexota member uses a Type I reaction center.</title>
        <authorList>
            <person name="Tsuji J.M."/>
            <person name="Shaw N.A."/>
            <person name="Nagashima S."/>
            <person name="Venkiteswaran J."/>
            <person name="Schiff S.L."/>
            <person name="Hanada S."/>
            <person name="Tank M."/>
            <person name="Neufeld J.D."/>
        </authorList>
    </citation>
    <scope>NUCLEOTIDE SEQUENCE [LARGE SCALE GENOMIC DNA]</scope>
    <source>
        <strain evidence="3">L227-S17</strain>
    </source>
</reference>